<proteinExistence type="predicted"/>
<evidence type="ECO:0000256" key="1">
    <source>
        <dbReference type="SAM" id="MobiDB-lite"/>
    </source>
</evidence>
<dbReference type="EMBL" id="GEDG01026338">
    <property type="protein sequence ID" value="JAP14603.1"/>
    <property type="molecule type" value="Transcribed_RNA"/>
</dbReference>
<dbReference type="AlphaFoldDB" id="A0A0V0H539"/>
<feature type="region of interest" description="Disordered" evidence="1">
    <location>
        <begin position="29"/>
        <end position="50"/>
    </location>
</feature>
<evidence type="ECO:0000313" key="2">
    <source>
        <dbReference type="EMBL" id="JAP14603.1"/>
    </source>
</evidence>
<sequence>MLPHPCWILQQYTIFGESDMNPSTILKSPSNKAFLTSPHTSKTKKKKHLKVKVPKNKLIQTGI</sequence>
<feature type="compositionally biased region" description="Basic residues" evidence="1">
    <location>
        <begin position="41"/>
        <end position="50"/>
    </location>
</feature>
<name>A0A0V0H539_SOLCH</name>
<accession>A0A0V0H539</accession>
<organism evidence="2">
    <name type="scientific">Solanum chacoense</name>
    <name type="common">Chaco potato</name>
    <dbReference type="NCBI Taxonomy" id="4108"/>
    <lineage>
        <taxon>Eukaryota</taxon>
        <taxon>Viridiplantae</taxon>
        <taxon>Streptophyta</taxon>
        <taxon>Embryophyta</taxon>
        <taxon>Tracheophyta</taxon>
        <taxon>Spermatophyta</taxon>
        <taxon>Magnoliopsida</taxon>
        <taxon>eudicotyledons</taxon>
        <taxon>Gunneridae</taxon>
        <taxon>Pentapetalae</taxon>
        <taxon>asterids</taxon>
        <taxon>lamiids</taxon>
        <taxon>Solanales</taxon>
        <taxon>Solanaceae</taxon>
        <taxon>Solanoideae</taxon>
        <taxon>Solaneae</taxon>
        <taxon>Solanum</taxon>
    </lineage>
</organism>
<reference evidence="2" key="1">
    <citation type="submission" date="2015-12" db="EMBL/GenBank/DDBJ databases">
        <title>Gene expression during late stages of embryo sac development: a critical building block for successful pollen-pistil interactions.</title>
        <authorList>
            <person name="Liu Y."/>
            <person name="Joly V."/>
            <person name="Sabar M."/>
            <person name="Matton D.P."/>
        </authorList>
    </citation>
    <scope>NUCLEOTIDE SEQUENCE</scope>
</reference>
<protein>
    <submittedName>
        <fullName evidence="2">Putative ovule protein</fullName>
    </submittedName>
</protein>